<proteinExistence type="predicted"/>
<evidence type="ECO:0000313" key="2">
    <source>
        <dbReference type="EMBL" id="QBQ64659.1"/>
    </source>
</evidence>
<dbReference type="KEGG" id="aio:EXH44_10725"/>
<feature type="signal peptide" evidence="1">
    <location>
        <begin position="1"/>
        <end position="25"/>
    </location>
</feature>
<name>A0A4P7CM88_9PAST</name>
<sequence>MKLKKIFFTAMSAVLLTACSSGTFSQGDLNSDIYQGYWAMSPVDDIHRVVKFEPTGEVKIYDYTCDNQYQSYKLNSAETYVLTTISPNRFNVLDENKKAFSIFEITKLTKTTLQAKQQFNDKSIAPLNLNYFNIQGAKPIC</sequence>
<feature type="chain" id="PRO_5020356907" description="Lipoprotein" evidence="1">
    <location>
        <begin position="26"/>
        <end position="141"/>
    </location>
</feature>
<evidence type="ECO:0000256" key="1">
    <source>
        <dbReference type="SAM" id="SignalP"/>
    </source>
</evidence>
<gene>
    <name evidence="2" type="ORF">EXH44_10725</name>
</gene>
<dbReference type="AlphaFoldDB" id="A0A4P7CM88"/>
<keyword evidence="3" id="KW-1185">Reference proteome</keyword>
<organism evidence="2 3">
    <name type="scientific">Actinobacillus indolicus</name>
    <dbReference type="NCBI Taxonomy" id="51049"/>
    <lineage>
        <taxon>Bacteria</taxon>
        <taxon>Pseudomonadati</taxon>
        <taxon>Pseudomonadota</taxon>
        <taxon>Gammaproteobacteria</taxon>
        <taxon>Pasteurellales</taxon>
        <taxon>Pasteurellaceae</taxon>
        <taxon>Actinobacillus</taxon>
    </lineage>
</organism>
<dbReference type="EMBL" id="CP038145">
    <property type="protein sequence ID" value="QBQ64659.1"/>
    <property type="molecule type" value="Genomic_DNA"/>
</dbReference>
<dbReference type="PROSITE" id="PS51257">
    <property type="entry name" value="PROKAR_LIPOPROTEIN"/>
    <property type="match status" value="1"/>
</dbReference>
<reference evidence="2 3" key="1">
    <citation type="submission" date="2019-03" db="EMBL/GenBank/DDBJ databases">
        <authorList>
            <person name="Che Y."/>
            <person name="Zhou L."/>
        </authorList>
    </citation>
    <scope>NUCLEOTIDE SEQUENCE [LARGE SCALE GENOMIC DNA]</scope>
    <source>
        <strain evidence="2 3">AIFJ1607</strain>
    </source>
</reference>
<evidence type="ECO:0000313" key="3">
    <source>
        <dbReference type="Proteomes" id="UP000294444"/>
    </source>
</evidence>
<dbReference type="RefSeq" id="WP_162857464.1">
    <property type="nucleotide sequence ID" value="NZ_CP038145.1"/>
</dbReference>
<keyword evidence="1" id="KW-0732">Signal</keyword>
<protein>
    <recommendedName>
        <fullName evidence="4">Lipoprotein</fullName>
    </recommendedName>
</protein>
<evidence type="ECO:0008006" key="4">
    <source>
        <dbReference type="Google" id="ProtNLM"/>
    </source>
</evidence>
<accession>A0A4P7CM88</accession>
<dbReference type="Proteomes" id="UP000294444">
    <property type="component" value="Chromosome"/>
</dbReference>